<feature type="compositionally biased region" description="Low complexity" evidence="1">
    <location>
        <begin position="522"/>
        <end position="531"/>
    </location>
</feature>
<feature type="compositionally biased region" description="Low complexity" evidence="1">
    <location>
        <begin position="197"/>
        <end position="219"/>
    </location>
</feature>
<protein>
    <submittedName>
        <fullName evidence="2">Uncharacterized protein</fullName>
    </submittedName>
</protein>
<feature type="region of interest" description="Disordered" evidence="1">
    <location>
        <begin position="1"/>
        <end position="365"/>
    </location>
</feature>
<proteinExistence type="predicted"/>
<evidence type="ECO:0000256" key="1">
    <source>
        <dbReference type="SAM" id="MobiDB-lite"/>
    </source>
</evidence>
<feature type="compositionally biased region" description="Pro residues" evidence="1">
    <location>
        <begin position="550"/>
        <end position="561"/>
    </location>
</feature>
<keyword evidence="3" id="KW-1185">Reference proteome</keyword>
<reference evidence="2" key="1">
    <citation type="submission" date="2023-03" db="EMBL/GenBank/DDBJ databases">
        <title>Massive genome expansion in bonnet fungi (Mycena s.s.) driven by repeated elements and novel gene families across ecological guilds.</title>
        <authorList>
            <consortium name="Lawrence Berkeley National Laboratory"/>
            <person name="Harder C.B."/>
            <person name="Miyauchi S."/>
            <person name="Viragh M."/>
            <person name="Kuo A."/>
            <person name="Thoen E."/>
            <person name="Andreopoulos B."/>
            <person name="Lu D."/>
            <person name="Skrede I."/>
            <person name="Drula E."/>
            <person name="Henrissat B."/>
            <person name="Morin E."/>
            <person name="Kohler A."/>
            <person name="Barry K."/>
            <person name="LaButti K."/>
            <person name="Morin E."/>
            <person name="Salamov A."/>
            <person name="Lipzen A."/>
            <person name="Mereny Z."/>
            <person name="Hegedus B."/>
            <person name="Baldrian P."/>
            <person name="Stursova M."/>
            <person name="Weitz H."/>
            <person name="Taylor A."/>
            <person name="Grigoriev I.V."/>
            <person name="Nagy L.G."/>
            <person name="Martin F."/>
            <person name="Kauserud H."/>
        </authorList>
    </citation>
    <scope>NUCLEOTIDE SEQUENCE</scope>
    <source>
        <strain evidence="2">CBHHK002</strain>
    </source>
</reference>
<feature type="compositionally biased region" description="Polar residues" evidence="1">
    <location>
        <begin position="84"/>
        <end position="96"/>
    </location>
</feature>
<accession>A0AAD7AKP2</accession>
<feature type="compositionally biased region" description="Low complexity" evidence="1">
    <location>
        <begin position="276"/>
        <end position="294"/>
    </location>
</feature>
<sequence length="570" mass="61076">MEAAPKRKITVVKVTEAPPQRNYVPRSPSPYKNSAAPSPTFRPKAKVNTSATSSLVARKATSVVSSSVVSRTPSVRSAASTRTGTSLTPRSGSPSKQPLPVPRPRAAITRGLTAKVGGQESRRGSLTGSASPSIASSPLLVSEILDLSDDEPTHSPRITAKLSRRNSSELPPSPPLPHSSLTGGSLRAQSHRPRVPSISSNASSSSSPFYSASSVASAANPHRFPSARANPPSNAGNYYQPFPRDDPKPYPRVNGFAHATAKVDPTAIPLPPHSPPTSNVSYSSRSSLSPSSVSYANESGTSQLSVPRPGSSGAGDSMRSGLENLMQLSEMLPTAEDGEEDEDDSVSDEDEENQLRASTFERKVRAEAKSVRKIADLEITNRSLLTINTSLEQTKHRQAKEIRELRRKLRESRLILPPRAFRAVAHDDAAEPEDDDDDDDDDEENEEEAAAAEKAREVHDVTYRRIKVILEGLLETGRRALETTPEDFPEPVKVTKVLSAYEVPDLHADDEEPDANAARAHASPSHVAVPDSSDDDASLDEVEAMTLPCDSPPPSHPPSPYAPASNIEPA</sequence>
<feature type="compositionally biased region" description="Acidic residues" evidence="1">
    <location>
        <begin position="336"/>
        <end position="352"/>
    </location>
</feature>
<evidence type="ECO:0000313" key="2">
    <source>
        <dbReference type="EMBL" id="KAJ7361440.1"/>
    </source>
</evidence>
<feature type="compositionally biased region" description="Polar residues" evidence="1">
    <location>
        <begin position="295"/>
        <end position="305"/>
    </location>
</feature>
<feature type="region of interest" description="Disordered" evidence="1">
    <location>
        <begin position="503"/>
        <end position="570"/>
    </location>
</feature>
<evidence type="ECO:0000313" key="3">
    <source>
        <dbReference type="Proteomes" id="UP001218218"/>
    </source>
</evidence>
<feature type="compositionally biased region" description="Basic residues" evidence="1">
    <location>
        <begin position="1"/>
        <end position="10"/>
    </location>
</feature>
<feature type="compositionally biased region" description="Low complexity" evidence="1">
    <location>
        <begin position="125"/>
        <end position="142"/>
    </location>
</feature>
<comment type="caution">
    <text evidence="2">The sequence shown here is derived from an EMBL/GenBank/DDBJ whole genome shotgun (WGS) entry which is preliminary data.</text>
</comment>
<feature type="compositionally biased region" description="Acidic residues" evidence="1">
    <location>
        <begin position="430"/>
        <end position="450"/>
    </location>
</feature>
<gene>
    <name evidence="2" type="ORF">DFH08DRAFT_931539</name>
</gene>
<feature type="compositionally biased region" description="Acidic residues" evidence="1">
    <location>
        <begin position="532"/>
        <end position="543"/>
    </location>
</feature>
<name>A0AAD7AKP2_9AGAR</name>
<dbReference type="EMBL" id="JARIHO010000005">
    <property type="protein sequence ID" value="KAJ7361440.1"/>
    <property type="molecule type" value="Genomic_DNA"/>
</dbReference>
<organism evidence="2 3">
    <name type="scientific">Mycena albidolilacea</name>
    <dbReference type="NCBI Taxonomy" id="1033008"/>
    <lineage>
        <taxon>Eukaryota</taxon>
        <taxon>Fungi</taxon>
        <taxon>Dikarya</taxon>
        <taxon>Basidiomycota</taxon>
        <taxon>Agaricomycotina</taxon>
        <taxon>Agaricomycetes</taxon>
        <taxon>Agaricomycetidae</taxon>
        <taxon>Agaricales</taxon>
        <taxon>Marasmiineae</taxon>
        <taxon>Mycenaceae</taxon>
        <taxon>Mycena</taxon>
    </lineage>
</organism>
<feature type="region of interest" description="Disordered" evidence="1">
    <location>
        <begin position="420"/>
        <end position="457"/>
    </location>
</feature>
<dbReference type="Proteomes" id="UP001218218">
    <property type="component" value="Unassembled WGS sequence"/>
</dbReference>
<dbReference type="AlphaFoldDB" id="A0AAD7AKP2"/>
<feature type="compositionally biased region" description="Low complexity" evidence="1">
    <location>
        <begin position="56"/>
        <end position="83"/>
    </location>
</feature>